<dbReference type="AlphaFoldDB" id="A0A2B7Y151"/>
<sequence length="524" mass="60004">MPKARRLLRGEITYSAAKEKETNVLHTLTYWSQRASFFAHLQKNSNLLEAAAARHLGVDAASCHIAPQPDWMHGSFNVCIPISVRDGRCEKKVIIRLPLPYRVGEAFRPGNADEKLRCEAGAYTWLAENCPTVPIPQLYGFGLSTGQCQFTAIEHLPLVIRWLHCIRRLVLTAVGHPAPSRLVPCRRRAEQSQGLGVGYLLIEYIEEDRGTMLSNTWPENHHDPKLRTNFFRSLSRLLLTMAGVPVPRIGSFIINNDGILSLSNRPLSLELQDLENEEIPTDIPRDITYSSVDAYVVDLLDVHDSRLRHQPNGATNEADCIYQMCALTIMKTIFPHFFRRDLRRGPFVFCLTDLHQSNILVDAHWNIRCLIDLEWACTQPVEMLHPPRWLTNRAIDEMDAAEYAGVHAEFMAAFEEEERRAPAATVFAQDDPYSCSGTGTLSSILRYGWEKGTFWYAAALRSPTGLFRVFYDHIQPRFARGHQDEESFWTICMYYWTEQTTRFINGKLEDKAEYDRRLYDAFHG</sequence>
<reference evidence="2 3" key="1">
    <citation type="submission" date="2017-10" db="EMBL/GenBank/DDBJ databases">
        <title>Comparative genomics in systemic dimorphic fungi from Ajellomycetaceae.</title>
        <authorList>
            <person name="Munoz J.F."/>
            <person name="Mcewen J.G."/>
            <person name="Clay O.K."/>
            <person name="Cuomo C.A."/>
        </authorList>
    </citation>
    <scope>NUCLEOTIDE SEQUENCE [LARGE SCALE GENOMIC DNA]</scope>
    <source>
        <strain evidence="2 3">UAMH5409</strain>
    </source>
</reference>
<dbReference type="EMBL" id="PDNB01000034">
    <property type="protein sequence ID" value="PGH14528.1"/>
    <property type="molecule type" value="Genomic_DNA"/>
</dbReference>
<evidence type="ECO:0000313" key="3">
    <source>
        <dbReference type="Proteomes" id="UP000223968"/>
    </source>
</evidence>
<organism evidence="2 3">
    <name type="scientific">Helicocarpus griseus UAMH5409</name>
    <dbReference type="NCBI Taxonomy" id="1447875"/>
    <lineage>
        <taxon>Eukaryota</taxon>
        <taxon>Fungi</taxon>
        <taxon>Dikarya</taxon>
        <taxon>Ascomycota</taxon>
        <taxon>Pezizomycotina</taxon>
        <taxon>Eurotiomycetes</taxon>
        <taxon>Eurotiomycetidae</taxon>
        <taxon>Onygenales</taxon>
        <taxon>Ajellomycetaceae</taxon>
        <taxon>Helicocarpus</taxon>
    </lineage>
</organism>
<dbReference type="InterPro" id="IPR002575">
    <property type="entry name" value="Aminoglycoside_PTrfase"/>
</dbReference>
<accession>A0A2B7Y151</accession>
<name>A0A2B7Y151_9EURO</name>
<feature type="domain" description="Aminoglycoside phosphotransferase" evidence="1">
    <location>
        <begin position="191"/>
        <end position="381"/>
    </location>
</feature>
<dbReference type="SUPFAM" id="SSF56112">
    <property type="entry name" value="Protein kinase-like (PK-like)"/>
    <property type="match status" value="1"/>
</dbReference>
<proteinExistence type="predicted"/>
<dbReference type="Pfam" id="PF01636">
    <property type="entry name" value="APH"/>
    <property type="match status" value="1"/>
</dbReference>
<dbReference type="InterPro" id="IPR011009">
    <property type="entry name" value="Kinase-like_dom_sf"/>
</dbReference>
<comment type="caution">
    <text evidence="2">The sequence shown here is derived from an EMBL/GenBank/DDBJ whole genome shotgun (WGS) entry which is preliminary data.</text>
</comment>
<dbReference type="PANTHER" id="PTHR21310">
    <property type="entry name" value="AMINOGLYCOSIDE PHOSPHOTRANSFERASE-RELATED-RELATED"/>
    <property type="match status" value="1"/>
</dbReference>
<dbReference type="STRING" id="1447875.A0A2B7Y151"/>
<keyword evidence="3" id="KW-1185">Reference proteome</keyword>
<dbReference type="OrthoDB" id="3645574at2759"/>
<dbReference type="PANTHER" id="PTHR21310:SF37">
    <property type="entry name" value="AMINOGLYCOSIDE PHOSPHOTRANSFERASE DOMAIN-CONTAINING PROTEIN"/>
    <property type="match status" value="1"/>
</dbReference>
<evidence type="ECO:0000259" key="1">
    <source>
        <dbReference type="Pfam" id="PF01636"/>
    </source>
</evidence>
<evidence type="ECO:0000313" key="2">
    <source>
        <dbReference type="EMBL" id="PGH14528.1"/>
    </source>
</evidence>
<protein>
    <recommendedName>
        <fullName evidence="1">Aminoglycoside phosphotransferase domain-containing protein</fullName>
    </recommendedName>
</protein>
<dbReference type="InterPro" id="IPR051678">
    <property type="entry name" value="AGP_Transferase"/>
</dbReference>
<dbReference type="Proteomes" id="UP000223968">
    <property type="component" value="Unassembled WGS sequence"/>
</dbReference>
<gene>
    <name evidence="2" type="ORF">AJ79_03021</name>
</gene>